<dbReference type="OrthoDB" id="1731983at2759"/>
<reference evidence="3" key="1">
    <citation type="journal article" date="2011" name="Nat. Commun.">
        <title>Effector diversification within compartments of the Leptosphaeria maculans genome affected by Repeat-Induced Point mutations.</title>
        <authorList>
            <person name="Rouxel T."/>
            <person name="Grandaubert J."/>
            <person name="Hane J.K."/>
            <person name="Hoede C."/>
            <person name="van de Wouw A.P."/>
            <person name="Couloux A."/>
            <person name="Dominguez V."/>
            <person name="Anthouard V."/>
            <person name="Bally P."/>
            <person name="Bourras S."/>
            <person name="Cozijnsen A.J."/>
            <person name="Ciuffetti L.M."/>
            <person name="Degrave A."/>
            <person name="Dilmaghani A."/>
            <person name="Duret L."/>
            <person name="Fudal I."/>
            <person name="Goodwin S.B."/>
            <person name="Gout L."/>
            <person name="Glaser N."/>
            <person name="Linglin J."/>
            <person name="Kema G.H.J."/>
            <person name="Lapalu N."/>
            <person name="Lawrence C.B."/>
            <person name="May K."/>
            <person name="Meyer M."/>
            <person name="Ollivier B."/>
            <person name="Poulain J."/>
            <person name="Schoch C.L."/>
            <person name="Simon A."/>
            <person name="Spatafora J.W."/>
            <person name="Stachowiak A."/>
            <person name="Turgeon B.G."/>
            <person name="Tyler B.M."/>
            <person name="Vincent D."/>
            <person name="Weissenbach J."/>
            <person name="Amselem J."/>
            <person name="Quesneville H."/>
            <person name="Oliver R.P."/>
            <person name="Wincker P."/>
            <person name="Balesdent M.-H."/>
            <person name="Howlett B.J."/>
        </authorList>
    </citation>
    <scope>NUCLEOTIDE SEQUENCE [LARGE SCALE GENOMIC DNA]</scope>
    <source>
        <strain evidence="3">JN3 / isolate v23.1.3 / race Av1-4-5-6-7-8</strain>
    </source>
</reference>
<dbReference type="Proteomes" id="UP000002668">
    <property type="component" value="Genome"/>
</dbReference>
<proteinExistence type="predicted"/>
<dbReference type="STRING" id="985895.E5AET6"/>
<dbReference type="HOGENOM" id="CLU_030125_1_1_1"/>
<dbReference type="PANTHER" id="PTHR32487">
    <property type="entry name" value="3-OXO-DELTA(4,5)-STEROID 5-BETA-REDUCTASE"/>
    <property type="match status" value="1"/>
</dbReference>
<dbReference type="RefSeq" id="XP_003845204.1">
    <property type="nucleotide sequence ID" value="XM_003845156.1"/>
</dbReference>
<name>E5AET6_LEPMJ</name>
<dbReference type="Pfam" id="PF22917">
    <property type="entry name" value="PRISE"/>
    <property type="match status" value="1"/>
</dbReference>
<dbReference type="VEuPathDB" id="FungiDB:LEMA_P005120.1"/>
<gene>
    <name evidence="2" type="ORF">LEMA_P005120.1</name>
</gene>
<dbReference type="PANTHER" id="PTHR32487:SF29">
    <property type="entry name" value="NAD-DEPENDENT EPIMERASE_DEHYDRATASE DOMAIN-CONTAINING PROTEIN"/>
    <property type="match status" value="1"/>
</dbReference>
<dbReference type="Gene3D" id="3.40.50.720">
    <property type="entry name" value="NAD(P)-binding Rossmann-like Domain"/>
    <property type="match status" value="1"/>
</dbReference>
<dbReference type="InterPro" id="IPR055222">
    <property type="entry name" value="PRISE-like_Rossmann-fold"/>
</dbReference>
<feature type="domain" description="PRISE-like Rossmann-fold" evidence="1">
    <location>
        <begin position="29"/>
        <end position="301"/>
    </location>
</feature>
<dbReference type="OMA" id="LANWEFL"/>
<accession>E5AET6</accession>
<protein>
    <submittedName>
        <fullName evidence="2">Similar to NAD dependent epimerase/dehydratase family protein</fullName>
    </submittedName>
</protein>
<dbReference type="CDD" id="cd08948">
    <property type="entry name" value="5beta-POR_like_SDR_a"/>
    <property type="match status" value="1"/>
</dbReference>
<sequence length="434" mass="48934">MPSQQTVQTKGIYHGLPVYPSSAKGLTAIITGANGISGNYMLRVLAQSPERWTKIYCLSRRPPAIPNGLPKNAEHIALDFLDHPEDIAKALKEKEVTADYVFFYSYVQVKPKEGGGLWSDAEEMCRVNVALLQNFLLALSFASIYPKRIMLQTGAKNYGVHLGPAATPQEETAPRVTLEPNFYYPQEDLLWSFCKTHSIDWNICMPASILGAVPDAAMNLVFPLGIYASVQKHLGKKLEFPCDLQAWELNCCMSSSRMNAYLEEWAVLNDSAKNEKFNTMDGTTFTWGNFWPKYATWYGMPYGRPSLNEHEYTKITSKYDPPPRGWGPPATYRVRFRLADWAKQGEVQKAWEELTEKHSLTGGKLQDMDIERIFGFTDGSLIGLNLDLTMNKARKMGWHGFVDSNDAIREVLEEFADLKLIPPVSHRDTSRAGL</sequence>
<dbReference type="InParanoid" id="E5AET6"/>
<organism evidence="2 3">
    <name type="scientific">Leptosphaeria maculans (strain JN3 / isolate v23.1.3 / race Av1-4-5-6-7-8)</name>
    <name type="common">Blackleg fungus</name>
    <name type="synonym">Phoma lingam</name>
    <dbReference type="NCBI Taxonomy" id="985895"/>
    <lineage>
        <taxon>Eukaryota</taxon>
        <taxon>Fungi</taxon>
        <taxon>Dikarya</taxon>
        <taxon>Ascomycota</taxon>
        <taxon>Pezizomycotina</taxon>
        <taxon>Dothideomycetes</taxon>
        <taxon>Pleosporomycetidae</taxon>
        <taxon>Pleosporales</taxon>
        <taxon>Pleosporineae</taxon>
        <taxon>Leptosphaeriaceae</taxon>
        <taxon>Plenodomus</taxon>
        <taxon>Plenodomus lingam/Leptosphaeria maculans species complex</taxon>
    </lineage>
</organism>
<dbReference type="GeneID" id="13290806"/>
<dbReference type="SUPFAM" id="SSF51735">
    <property type="entry name" value="NAD(P)-binding Rossmann-fold domains"/>
    <property type="match status" value="1"/>
</dbReference>
<evidence type="ECO:0000313" key="2">
    <source>
        <dbReference type="EMBL" id="CBY01725.1"/>
    </source>
</evidence>
<evidence type="ECO:0000313" key="3">
    <source>
        <dbReference type="Proteomes" id="UP000002668"/>
    </source>
</evidence>
<dbReference type="InterPro" id="IPR036291">
    <property type="entry name" value="NAD(P)-bd_dom_sf"/>
</dbReference>
<evidence type="ECO:0000259" key="1">
    <source>
        <dbReference type="Pfam" id="PF22917"/>
    </source>
</evidence>
<keyword evidence="3" id="KW-1185">Reference proteome</keyword>
<dbReference type="EMBL" id="FP929139">
    <property type="protein sequence ID" value="CBY01725.1"/>
    <property type="molecule type" value="Genomic_DNA"/>
</dbReference>
<dbReference type="eggNOG" id="ENOG502SJ55">
    <property type="taxonomic scope" value="Eukaryota"/>
</dbReference>
<dbReference type="AlphaFoldDB" id="E5AET6"/>